<feature type="transmembrane region" description="Helical" evidence="1">
    <location>
        <begin position="62"/>
        <end position="88"/>
    </location>
</feature>
<accession>F6D3F6</accession>
<dbReference type="KEGG" id="mew:MSWAN_2124"/>
<feature type="transmembrane region" description="Helical" evidence="1">
    <location>
        <begin position="205"/>
        <end position="225"/>
    </location>
</feature>
<keyword evidence="1" id="KW-0472">Membrane</keyword>
<dbReference type="AlphaFoldDB" id="F6D3F6"/>
<organism evidence="2 3">
    <name type="scientific">Methanobacterium paludis (strain DSM 25820 / JCM 18151 / SWAN1)</name>
    <dbReference type="NCBI Taxonomy" id="868131"/>
    <lineage>
        <taxon>Archaea</taxon>
        <taxon>Methanobacteriati</taxon>
        <taxon>Methanobacteriota</taxon>
        <taxon>Methanomada group</taxon>
        <taxon>Methanobacteria</taxon>
        <taxon>Methanobacteriales</taxon>
        <taxon>Methanobacteriaceae</taxon>
        <taxon>Methanobacterium</taxon>
    </lineage>
</organism>
<proteinExistence type="predicted"/>
<sequence>MSRITFLDNASQGKNDWWRYILTIIINLVGPIVLAVLITIILDSLLYTGSDVASSTSNFFLSPLFGILLSLVLTVISFMIFYLCMRFIHGKKLISLINTTSNVSWKKILKGFGLSLVLMAFGALIYSIIDPGSFEVTFNPNNFVFILALVLIIAPITAFTSKLFLGYLLQGAGLISKKPIVPLLITSLILIIPALSTYGSDSVSILNGVIMAFIWVMAMGTIVLGENRLETVVGIETGTIIFLSVVANPYGLQTVPSILTIHSTLNPFLNILIYALYALALLVVIFWNKKSRMYRRSN</sequence>
<reference evidence="2 3" key="1">
    <citation type="journal article" date="2014" name="Int. J. Syst. Evol. Microbiol.">
        <title>Methanobacterium paludis sp. nov. and a novel strain of Methanobacterium lacus isolated from northern peatlands.</title>
        <authorList>
            <person name="Cadillo-Quiroz H."/>
            <person name="Brauer S.L."/>
            <person name="Goodson N."/>
            <person name="Yavitt J.B."/>
            <person name="Zinder S.H."/>
        </authorList>
    </citation>
    <scope>NUCLEOTIDE SEQUENCE [LARGE SCALE GENOMIC DNA]</scope>
    <source>
        <strain evidence="3">DSM 25820 / JCM 18151 / SWAN1</strain>
    </source>
</reference>
<dbReference type="eggNOG" id="arCOG09164">
    <property type="taxonomic scope" value="Archaea"/>
</dbReference>
<protein>
    <submittedName>
        <fullName evidence="2">Abortive infection protein</fullName>
    </submittedName>
</protein>
<name>F6D3F6_METPW</name>
<dbReference type="OrthoDB" id="77703at2157"/>
<evidence type="ECO:0000256" key="1">
    <source>
        <dbReference type="SAM" id="Phobius"/>
    </source>
</evidence>
<dbReference type="GeneID" id="10669647"/>
<keyword evidence="1" id="KW-1133">Transmembrane helix</keyword>
<gene>
    <name evidence="2" type="ordered locus">MSWAN_2124</name>
</gene>
<evidence type="ECO:0000313" key="3">
    <source>
        <dbReference type="Proteomes" id="UP000009231"/>
    </source>
</evidence>
<dbReference type="EMBL" id="CP002772">
    <property type="protein sequence ID" value="AEG19132.1"/>
    <property type="molecule type" value="Genomic_DNA"/>
</dbReference>
<evidence type="ECO:0000313" key="2">
    <source>
        <dbReference type="EMBL" id="AEG19132.1"/>
    </source>
</evidence>
<dbReference type="RefSeq" id="WP_013826631.1">
    <property type="nucleotide sequence ID" value="NC_015574.1"/>
</dbReference>
<keyword evidence="3" id="KW-1185">Reference proteome</keyword>
<dbReference type="Proteomes" id="UP000009231">
    <property type="component" value="Chromosome"/>
</dbReference>
<keyword evidence="1" id="KW-0812">Transmembrane</keyword>
<feature type="transmembrane region" description="Helical" evidence="1">
    <location>
        <begin position="20"/>
        <end position="42"/>
    </location>
</feature>
<feature type="transmembrane region" description="Helical" evidence="1">
    <location>
        <begin position="271"/>
        <end position="288"/>
    </location>
</feature>
<dbReference type="HOGENOM" id="CLU_052492_2_0_2"/>
<feature type="transmembrane region" description="Helical" evidence="1">
    <location>
        <begin position="232"/>
        <end position="251"/>
    </location>
</feature>
<feature type="transmembrane region" description="Helical" evidence="1">
    <location>
        <begin position="144"/>
        <end position="168"/>
    </location>
</feature>
<feature type="transmembrane region" description="Helical" evidence="1">
    <location>
        <begin position="180"/>
        <end position="199"/>
    </location>
</feature>
<dbReference type="STRING" id="868131.MSWAN_2124"/>
<feature type="transmembrane region" description="Helical" evidence="1">
    <location>
        <begin position="108"/>
        <end position="129"/>
    </location>
</feature>